<dbReference type="AlphaFoldDB" id="A0A521E299"/>
<dbReference type="GO" id="GO:0005886">
    <property type="term" value="C:plasma membrane"/>
    <property type="evidence" value="ECO:0007669"/>
    <property type="project" value="TreeGrafter"/>
</dbReference>
<name>A0A521E299_9FLAO</name>
<evidence type="ECO:0000313" key="10">
    <source>
        <dbReference type="EMBL" id="SMO78068.1"/>
    </source>
</evidence>
<reference evidence="10 11" key="1">
    <citation type="submission" date="2017-05" db="EMBL/GenBank/DDBJ databases">
        <authorList>
            <person name="Varghese N."/>
            <person name="Submissions S."/>
        </authorList>
    </citation>
    <scope>NUCLEOTIDE SEQUENCE [LARGE SCALE GENOMIC DNA]</scope>
    <source>
        <strain evidence="10 11">DSM 29371</strain>
    </source>
</reference>
<dbReference type="Pfam" id="PF01431">
    <property type="entry name" value="Peptidase_M13"/>
    <property type="match status" value="1"/>
</dbReference>
<evidence type="ECO:0000259" key="9">
    <source>
        <dbReference type="Pfam" id="PF05649"/>
    </source>
</evidence>
<evidence type="ECO:0000256" key="2">
    <source>
        <dbReference type="ARBA" id="ARBA00007357"/>
    </source>
</evidence>
<dbReference type="SUPFAM" id="SSF55486">
    <property type="entry name" value="Metalloproteases ('zincins'), catalytic domain"/>
    <property type="match status" value="1"/>
</dbReference>
<proteinExistence type="inferred from homology"/>
<evidence type="ECO:0000256" key="1">
    <source>
        <dbReference type="ARBA" id="ARBA00001947"/>
    </source>
</evidence>
<evidence type="ECO:0000313" key="11">
    <source>
        <dbReference type="Proteomes" id="UP000316916"/>
    </source>
</evidence>
<evidence type="ECO:0000256" key="5">
    <source>
        <dbReference type="ARBA" id="ARBA00022801"/>
    </source>
</evidence>
<dbReference type="InterPro" id="IPR024079">
    <property type="entry name" value="MetalloPept_cat_dom_sf"/>
</dbReference>
<evidence type="ECO:0000256" key="4">
    <source>
        <dbReference type="ARBA" id="ARBA00022723"/>
    </source>
</evidence>
<dbReference type="CDD" id="cd08662">
    <property type="entry name" value="M13"/>
    <property type="match status" value="1"/>
</dbReference>
<keyword evidence="3" id="KW-0645">Protease</keyword>
<gene>
    <name evidence="10" type="ORF">SAMN06265171_106312</name>
</gene>
<protein>
    <submittedName>
        <fullName evidence="10">Endothelin-converting enzyme Metallo peptidase. MEROPS family M13</fullName>
    </submittedName>
</protein>
<evidence type="ECO:0000256" key="7">
    <source>
        <dbReference type="ARBA" id="ARBA00023049"/>
    </source>
</evidence>
<dbReference type="Gene3D" id="1.10.1380.10">
    <property type="entry name" value="Neutral endopeptidase , domain2"/>
    <property type="match status" value="1"/>
</dbReference>
<evidence type="ECO:0000256" key="3">
    <source>
        <dbReference type="ARBA" id="ARBA00022670"/>
    </source>
</evidence>
<dbReference type="PRINTS" id="PR00786">
    <property type="entry name" value="NEPRILYSIN"/>
</dbReference>
<keyword evidence="7" id="KW-0482">Metalloprotease</keyword>
<comment type="similarity">
    <text evidence="2">Belongs to the peptidase M13 family.</text>
</comment>
<dbReference type="InterPro" id="IPR008753">
    <property type="entry name" value="Peptidase_M13_N"/>
</dbReference>
<keyword evidence="11" id="KW-1185">Reference proteome</keyword>
<evidence type="ECO:0000259" key="8">
    <source>
        <dbReference type="Pfam" id="PF01431"/>
    </source>
</evidence>
<dbReference type="GO" id="GO:0016485">
    <property type="term" value="P:protein processing"/>
    <property type="evidence" value="ECO:0007669"/>
    <property type="project" value="TreeGrafter"/>
</dbReference>
<feature type="domain" description="Peptidase M13 C-terminal" evidence="8">
    <location>
        <begin position="497"/>
        <end position="693"/>
    </location>
</feature>
<dbReference type="PANTHER" id="PTHR11733">
    <property type="entry name" value="ZINC METALLOPROTEASE FAMILY M13 NEPRILYSIN-RELATED"/>
    <property type="match status" value="1"/>
</dbReference>
<dbReference type="PANTHER" id="PTHR11733:SF167">
    <property type="entry name" value="FI17812P1-RELATED"/>
    <property type="match status" value="1"/>
</dbReference>
<accession>A0A521E299</accession>
<dbReference type="EMBL" id="FXTC01000006">
    <property type="protein sequence ID" value="SMO78068.1"/>
    <property type="molecule type" value="Genomic_DNA"/>
</dbReference>
<dbReference type="GO" id="GO:0046872">
    <property type="term" value="F:metal ion binding"/>
    <property type="evidence" value="ECO:0007669"/>
    <property type="project" value="UniProtKB-KW"/>
</dbReference>
<keyword evidence="5" id="KW-0378">Hydrolase</keyword>
<keyword evidence="4" id="KW-0479">Metal-binding</keyword>
<dbReference type="InterPro" id="IPR018497">
    <property type="entry name" value="Peptidase_M13_C"/>
</dbReference>
<dbReference type="Gene3D" id="3.40.390.10">
    <property type="entry name" value="Collagenase (Catalytic Domain)"/>
    <property type="match status" value="1"/>
</dbReference>
<comment type="cofactor">
    <cofactor evidence="1">
        <name>Zn(2+)</name>
        <dbReference type="ChEBI" id="CHEBI:29105"/>
    </cofactor>
</comment>
<dbReference type="PROSITE" id="PS51885">
    <property type="entry name" value="NEPRILYSIN"/>
    <property type="match status" value="1"/>
</dbReference>
<sequence>MMKFLTILNRLTKCLKIIFIRMKNHTLTTLLIITTILFSCKGEKKPDIRSVFNNSGFDNGNIDSTKNPCIDFDGFANGNWKKKNPLPATESRWGAFEILDRDNKVKLKNIVDSISKLPHLKSGSESQQIADFYRSYMDTITIEKLGLSSLDKYFERIDHIKDYTDWVNFSGELQKLGIPTFISYKVEADAHNNQMNILSLGQGGLTLGDKSYYALKESKNANLKDRMIRHIDIMYKSAGLKDVSPGSKIYELEQNVANLQLTSLMLRDQIKTYNKLSVPELSRIAPQFNWNGFLKAQGINTQTVVIEDRAYMSNLTSLLYKTPLTVLKLYTRWQLLSHFAPYLPQKYSNPHFAFFGTVMAGKKEQKSRIDMAIQELEQALGMPLGKLFVQRYFPEQDKQKISEMIENVRWVYHQRIDSLRWMSNSTKASAHKKLNTMTFKIGYPEKWPNYFGISIQPLRLIDNVIAVAVFHHNENIRKIDKPVDKTEWHSTPQTVDAFYDQYTNSACFPAGILQPPFYNHKADDAINYGAIIAAIGHEITHAFDDRGSKFDASGNLNNWWTSKDRHNFENLTKEYIEYFNQIEAQPGLHINGQLTISENIADLGGLTLAYHALEKSYDKKKQPASINGFTWQQRFFLGWAQMWHGNISPEALRNELLTNPHVPFRFRINGPLKQLREFRQAWKCNKRDSVNLNIKSIEIW</sequence>
<dbReference type="InterPro" id="IPR000718">
    <property type="entry name" value="Peptidase_M13"/>
</dbReference>
<dbReference type="GO" id="GO:0004222">
    <property type="term" value="F:metalloendopeptidase activity"/>
    <property type="evidence" value="ECO:0007669"/>
    <property type="project" value="InterPro"/>
</dbReference>
<feature type="domain" description="Peptidase M13 N-terminal" evidence="9">
    <location>
        <begin position="68"/>
        <end position="444"/>
    </location>
</feature>
<keyword evidence="6" id="KW-0862">Zinc</keyword>
<dbReference type="RefSeq" id="WP_228451578.1">
    <property type="nucleotide sequence ID" value="NZ_FXTC01000006.1"/>
</dbReference>
<dbReference type="InterPro" id="IPR042089">
    <property type="entry name" value="Peptidase_M13_dom_2"/>
</dbReference>
<evidence type="ECO:0000256" key="6">
    <source>
        <dbReference type="ARBA" id="ARBA00022833"/>
    </source>
</evidence>
<dbReference type="Pfam" id="PF05649">
    <property type="entry name" value="Peptidase_M13_N"/>
    <property type="match status" value="1"/>
</dbReference>
<dbReference type="Proteomes" id="UP000316916">
    <property type="component" value="Unassembled WGS sequence"/>
</dbReference>
<organism evidence="10 11">
    <name type="scientific">Chryseobacterium rhizoplanae</name>
    <dbReference type="NCBI Taxonomy" id="1609531"/>
    <lineage>
        <taxon>Bacteria</taxon>
        <taxon>Pseudomonadati</taxon>
        <taxon>Bacteroidota</taxon>
        <taxon>Flavobacteriia</taxon>
        <taxon>Flavobacteriales</taxon>
        <taxon>Weeksellaceae</taxon>
        <taxon>Chryseobacterium group</taxon>
        <taxon>Chryseobacterium</taxon>
    </lineage>
</organism>